<evidence type="ECO:0000256" key="3">
    <source>
        <dbReference type="ARBA" id="ARBA00023163"/>
    </source>
</evidence>
<gene>
    <name evidence="5" type="ORF">Q0590_30150</name>
</gene>
<dbReference type="Pfam" id="PF02311">
    <property type="entry name" value="AraC_binding"/>
    <property type="match status" value="1"/>
</dbReference>
<evidence type="ECO:0000256" key="1">
    <source>
        <dbReference type="ARBA" id="ARBA00023015"/>
    </source>
</evidence>
<dbReference type="InterPro" id="IPR003313">
    <property type="entry name" value="AraC-bd"/>
</dbReference>
<accession>A0ABT8REN3</accession>
<dbReference type="PROSITE" id="PS01124">
    <property type="entry name" value="HTH_ARAC_FAMILY_2"/>
    <property type="match status" value="1"/>
</dbReference>
<dbReference type="Proteomes" id="UP001168528">
    <property type="component" value="Unassembled WGS sequence"/>
</dbReference>
<organism evidence="5 6">
    <name type="scientific">Rhodocytophaga aerolata</name>
    <dbReference type="NCBI Taxonomy" id="455078"/>
    <lineage>
        <taxon>Bacteria</taxon>
        <taxon>Pseudomonadati</taxon>
        <taxon>Bacteroidota</taxon>
        <taxon>Cytophagia</taxon>
        <taxon>Cytophagales</taxon>
        <taxon>Rhodocytophagaceae</taxon>
        <taxon>Rhodocytophaga</taxon>
    </lineage>
</organism>
<feature type="domain" description="HTH araC/xylS-type" evidence="4">
    <location>
        <begin position="199"/>
        <end position="304"/>
    </location>
</feature>
<dbReference type="EMBL" id="JAUKPO010000032">
    <property type="protein sequence ID" value="MDO1450576.1"/>
    <property type="molecule type" value="Genomic_DNA"/>
</dbReference>
<evidence type="ECO:0000256" key="2">
    <source>
        <dbReference type="ARBA" id="ARBA00023125"/>
    </source>
</evidence>
<keyword evidence="2" id="KW-0238">DNA-binding</keyword>
<evidence type="ECO:0000313" key="6">
    <source>
        <dbReference type="Proteomes" id="UP001168528"/>
    </source>
</evidence>
<dbReference type="InterPro" id="IPR009057">
    <property type="entry name" value="Homeodomain-like_sf"/>
</dbReference>
<dbReference type="PANTHER" id="PTHR43280">
    <property type="entry name" value="ARAC-FAMILY TRANSCRIPTIONAL REGULATOR"/>
    <property type="match status" value="1"/>
</dbReference>
<keyword evidence="1" id="KW-0805">Transcription regulation</keyword>
<proteinExistence type="predicted"/>
<comment type="caution">
    <text evidence="5">The sequence shown here is derived from an EMBL/GenBank/DDBJ whole genome shotgun (WGS) entry which is preliminary data.</text>
</comment>
<dbReference type="SUPFAM" id="SSF46689">
    <property type="entry name" value="Homeodomain-like"/>
    <property type="match status" value="1"/>
</dbReference>
<dbReference type="SMART" id="SM00342">
    <property type="entry name" value="HTH_ARAC"/>
    <property type="match status" value="1"/>
</dbReference>
<keyword evidence="6" id="KW-1185">Reference proteome</keyword>
<evidence type="ECO:0000259" key="4">
    <source>
        <dbReference type="PROSITE" id="PS01124"/>
    </source>
</evidence>
<dbReference type="Gene3D" id="1.10.10.60">
    <property type="entry name" value="Homeodomain-like"/>
    <property type="match status" value="1"/>
</dbReference>
<sequence>MKNEMSKVSKLESIPEMHRMLGLPGPVHPLISLLNFTERQIDMNRLPESYVAGFYKISFITKLGGKFRYGQGYYDFDEGSILFTAPNQVVGSVRENYENNQGYSLIIHPDFLQGYPLANKIKNYGFFSYASNEALHLSEQERATMLSIYNILREELNSRIDDFSHEVIIAQIELLLSYAKRFYKRQFLTRQAVSSELLEQLEELLSTYFEEDKPLIHGVPTVQYLAEHLNVTPNYLSDMLRSLTGLSAQGHIHQKLIERSKELLSTTNLSISEVAYQLGFEHPQSFSRLFKIKTHTSPVQFRSAFN</sequence>
<dbReference type="RefSeq" id="WP_302041377.1">
    <property type="nucleotide sequence ID" value="NZ_JAUKPO010000032.1"/>
</dbReference>
<keyword evidence="3" id="KW-0804">Transcription</keyword>
<name>A0ABT8REN3_9BACT</name>
<protein>
    <submittedName>
        <fullName evidence="5">AraC family transcriptional regulator</fullName>
    </submittedName>
</protein>
<evidence type="ECO:0000313" key="5">
    <source>
        <dbReference type="EMBL" id="MDO1450576.1"/>
    </source>
</evidence>
<dbReference type="PANTHER" id="PTHR43280:SF32">
    <property type="entry name" value="TRANSCRIPTIONAL REGULATORY PROTEIN"/>
    <property type="match status" value="1"/>
</dbReference>
<reference evidence="5" key="1">
    <citation type="submission" date="2023-07" db="EMBL/GenBank/DDBJ databases">
        <title>The genome sequence of Rhodocytophaga aerolata KACC 12507.</title>
        <authorList>
            <person name="Zhang X."/>
        </authorList>
    </citation>
    <scope>NUCLEOTIDE SEQUENCE</scope>
    <source>
        <strain evidence="5">KACC 12507</strain>
    </source>
</reference>
<dbReference type="Pfam" id="PF12833">
    <property type="entry name" value="HTH_18"/>
    <property type="match status" value="1"/>
</dbReference>
<dbReference type="InterPro" id="IPR018060">
    <property type="entry name" value="HTH_AraC"/>
</dbReference>